<accession>A0A0E9T498</accession>
<dbReference type="EMBL" id="GBXM01060782">
    <property type="protein sequence ID" value="JAH47795.1"/>
    <property type="molecule type" value="Transcribed_RNA"/>
</dbReference>
<organism evidence="1">
    <name type="scientific">Anguilla anguilla</name>
    <name type="common">European freshwater eel</name>
    <name type="synonym">Muraena anguilla</name>
    <dbReference type="NCBI Taxonomy" id="7936"/>
    <lineage>
        <taxon>Eukaryota</taxon>
        <taxon>Metazoa</taxon>
        <taxon>Chordata</taxon>
        <taxon>Craniata</taxon>
        <taxon>Vertebrata</taxon>
        <taxon>Euteleostomi</taxon>
        <taxon>Actinopterygii</taxon>
        <taxon>Neopterygii</taxon>
        <taxon>Teleostei</taxon>
        <taxon>Anguilliformes</taxon>
        <taxon>Anguillidae</taxon>
        <taxon>Anguilla</taxon>
    </lineage>
</organism>
<proteinExistence type="predicted"/>
<name>A0A0E9T498_ANGAN</name>
<sequence>MEQKQGGMNLSVCRPFALSFDGHLCRVECKAVYGSLKVGRHLGSNGFAVSVDFWSRFSACCGFKATLLKCLRLLCMFTLVCVLCFCL</sequence>
<reference evidence="1" key="1">
    <citation type="submission" date="2014-11" db="EMBL/GenBank/DDBJ databases">
        <authorList>
            <person name="Amaro Gonzalez C."/>
        </authorList>
    </citation>
    <scope>NUCLEOTIDE SEQUENCE</scope>
</reference>
<dbReference type="AlphaFoldDB" id="A0A0E9T498"/>
<evidence type="ECO:0000313" key="1">
    <source>
        <dbReference type="EMBL" id="JAH47795.1"/>
    </source>
</evidence>
<protein>
    <submittedName>
        <fullName evidence="1">Uncharacterized protein</fullName>
    </submittedName>
</protein>
<reference evidence="1" key="2">
    <citation type="journal article" date="2015" name="Fish Shellfish Immunol.">
        <title>Early steps in the European eel (Anguilla anguilla)-Vibrio vulnificus interaction in the gills: Role of the RtxA13 toxin.</title>
        <authorList>
            <person name="Callol A."/>
            <person name="Pajuelo D."/>
            <person name="Ebbesson L."/>
            <person name="Teles M."/>
            <person name="MacKenzie S."/>
            <person name="Amaro C."/>
        </authorList>
    </citation>
    <scope>NUCLEOTIDE SEQUENCE</scope>
</reference>